<reference evidence="4" key="1">
    <citation type="submission" date="2017-10" db="EMBL/GenBank/DDBJ databases">
        <authorList>
            <person name="Skurnik M."/>
        </authorList>
    </citation>
    <scope>NUCLEOTIDE SEQUENCE [LARGE SCALE GENOMIC DNA]</scope>
</reference>
<gene>
    <name evidence="2" type="primary">g112</name>
</gene>
<dbReference type="Proteomes" id="UP000317227">
    <property type="component" value="Segment"/>
</dbReference>
<dbReference type="EMBL" id="LT960551">
    <property type="protein sequence ID" value="SOK58389.1"/>
    <property type="molecule type" value="Genomic_DNA"/>
</dbReference>
<evidence type="ECO:0000313" key="5">
    <source>
        <dbReference type="Proteomes" id="UP000317227"/>
    </source>
</evidence>
<dbReference type="GeneID" id="40100530"/>
<keyword evidence="1" id="KW-0812">Transmembrane</keyword>
<accession>A0A2C9CWV4</accession>
<reference evidence="3 5" key="3">
    <citation type="submission" date="2019-06" db="EMBL/GenBank/DDBJ databases">
        <authorList>
            <person name="Bower L."/>
            <person name="Leinonen R."/>
        </authorList>
    </citation>
    <scope>NUCLEOTIDE SEQUENCE [LARGE SCALE GENOMIC DNA]</scope>
</reference>
<name>A0A2C9CWV4_9CAUD</name>
<evidence type="ECO:0000313" key="4">
    <source>
        <dbReference type="Proteomes" id="UP000240931"/>
    </source>
</evidence>
<reference evidence="2" key="2">
    <citation type="submission" date="2017-10" db="EMBL/GenBank/DDBJ databases">
        <authorList>
            <person name="Banno H."/>
            <person name="Chua N.-H."/>
        </authorList>
    </citation>
    <scope>NUCLEOTIDE SEQUENCE [LARGE SCALE GENOMIC DNA]</scope>
</reference>
<dbReference type="RefSeq" id="YP_009623722.1">
    <property type="nucleotide sequence ID" value="NC_042116.1"/>
</dbReference>
<proteinExistence type="predicted"/>
<evidence type="ECO:0000313" key="2">
    <source>
        <dbReference type="EMBL" id="SOK58389.1"/>
    </source>
</evidence>
<keyword evidence="1" id="KW-1133">Transmembrane helix</keyword>
<organism evidence="2 4">
    <name type="scientific">Yersinia phage fHe-Yen9-04</name>
    <dbReference type="NCBI Taxonomy" id="2052742"/>
    <lineage>
        <taxon>Viruses</taxon>
        <taxon>Duplodnaviria</taxon>
        <taxon>Heunggongvirae</taxon>
        <taxon>Uroviricota</taxon>
        <taxon>Caudoviricetes</taxon>
        <taxon>Eneladusvirus</taxon>
        <taxon>Eneladusvirus Yen904</taxon>
    </lineage>
</organism>
<feature type="transmembrane region" description="Helical" evidence="1">
    <location>
        <begin position="42"/>
        <end position="60"/>
    </location>
</feature>
<feature type="transmembrane region" description="Helical" evidence="1">
    <location>
        <begin position="6"/>
        <end position="30"/>
    </location>
</feature>
<evidence type="ECO:0000313" key="3">
    <source>
        <dbReference type="EMBL" id="VUE36158.1"/>
    </source>
</evidence>
<keyword evidence="1" id="KW-0472">Membrane</keyword>
<keyword evidence="4" id="KW-1185">Reference proteome</keyword>
<sequence length="71" mass="7779">MTIFVILGMLLLFLFGLAATVGSIVLIFFSSMFGGKVSTGELLFGIFWICVGSYCLYYVFSNINFSINITG</sequence>
<dbReference type="KEGG" id="vg:40100530"/>
<dbReference type="EMBL" id="LR596615">
    <property type="protein sequence ID" value="VUE36158.1"/>
    <property type="molecule type" value="Genomic_DNA"/>
</dbReference>
<protein>
    <submittedName>
        <fullName evidence="2">Uncharacterized protein</fullName>
    </submittedName>
</protein>
<evidence type="ECO:0000256" key="1">
    <source>
        <dbReference type="SAM" id="Phobius"/>
    </source>
</evidence>
<dbReference type="Proteomes" id="UP000240931">
    <property type="component" value="Segment"/>
</dbReference>